<dbReference type="SUPFAM" id="SSF53850">
    <property type="entry name" value="Periplasmic binding protein-like II"/>
    <property type="match status" value="1"/>
</dbReference>
<evidence type="ECO:0000313" key="5">
    <source>
        <dbReference type="EMBL" id="EAY30289.1"/>
    </source>
</evidence>
<evidence type="ECO:0000313" key="6">
    <source>
        <dbReference type="Proteomes" id="UP000004095"/>
    </source>
</evidence>
<dbReference type="InterPro" id="IPR001932">
    <property type="entry name" value="PPM-type_phosphatase-like_dom"/>
</dbReference>
<dbReference type="eggNOG" id="COG2203">
    <property type="taxonomic scope" value="Bacteria"/>
</dbReference>
<dbReference type="eggNOG" id="COG0834">
    <property type="taxonomic scope" value="Bacteria"/>
</dbReference>
<dbReference type="InterPro" id="IPR052016">
    <property type="entry name" value="Bact_Sigma-Reg"/>
</dbReference>
<gene>
    <name evidence="5" type="ORF">M23134_08113</name>
</gene>
<dbReference type="SMART" id="SM00062">
    <property type="entry name" value="PBPb"/>
    <property type="match status" value="1"/>
</dbReference>
<dbReference type="Gene3D" id="3.30.450.40">
    <property type="match status" value="1"/>
</dbReference>
<keyword evidence="2" id="KW-0472">Membrane</keyword>
<dbReference type="InterPro" id="IPR029016">
    <property type="entry name" value="GAF-like_dom_sf"/>
</dbReference>
<feature type="transmembrane region" description="Helical" evidence="2">
    <location>
        <begin position="325"/>
        <end position="345"/>
    </location>
</feature>
<keyword evidence="6" id="KW-1185">Reference proteome</keyword>
<reference evidence="5 6" key="1">
    <citation type="submission" date="2007-01" db="EMBL/GenBank/DDBJ databases">
        <authorList>
            <person name="Haygood M."/>
            <person name="Podell S."/>
            <person name="Anderson C."/>
            <person name="Hopkinson B."/>
            <person name="Roe K."/>
            <person name="Barbeau K."/>
            <person name="Gaasterland T."/>
            <person name="Ferriera S."/>
            <person name="Johnson J."/>
            <person name="Kravitz S."/>
            <person name="Beeson K."/>
            <person name="Sutton G."/>
            <person name="Rogers Y.-H."/>
            <person name="Friedman R."/>
            <person name="Frazier M."/>
            <person name="Venter J.C."/>
        </authorList>
    </citation>
    <scope>NUCLEOTIDE SEQUENCE [LARGE SCALE GENOMIC DNA]</scope>
    <source>
        <strain evidence="5 6">ATCC 23134</strain>
    </source>
</reference>
<dbReference type="OrthoDB" id="973690at2"/>
<dbReference type="InterPro" id="IPR003018">
    <property type="entry name" value="GAF"/>
</dbReference>
<keyword evidence="1" id="KW-0378">Hydrolase</keyword>
<keyword evidence="2" id="KW-0812">Transmembrane</keyword>
<comment type="caution">
    <text evidence="5">The sequence shown here is derived from an EMBL/GenBank/DDBJ whole genome shotgun (WGS) entry which is preliminary data.</text>
</comment>
<keyword evidence="5" id="KW-0723">Serine/threonine-protein kinase</keyword>
<evidence type="ECO:0000259" key="3">
    <source>
        <dbReference type="SMART" id="SM00062"/>
    </source>
</evidence>
<dbReference type="Gene3D" id="3.40.190.10">
    <property type="entry name" value="Periplasmic binding protein-like II"/>
    <property type="match status" value="1"/>
</dbReference>
<feature type="domain" description="GAF" evidence="4">
    <location>
        <begin position="394"/>
        <end position="545"/>
    </location>
</feature>
<dbReference type="GO" id="GO:0016791">
    <property type="term" value="F:phosphatase activity"/>
    <property type="evidence" value="ECO:0007669"/>
    <property type="project" value="TreeGrafter"/>
</dbReference>
<accession>A1ZH20</accession>
<dbReference type="InterPro" id="IPR001638">
    <property type="entry name" value="Solute-binding_3/MltF_N"/>
</dbReference>
<evidence type="ECO:0000256" key="1">
    <source>
        <dbReference type="ARBA" id="ARBA00022801"/>
    </source>
</evidence>
<dbReference type="EMBL" id="AAWS01000007">
    <property type="protein sequence ID" value="EAY30289.1"/>
    <property type="molecule type" value="Genomic_DNA"/>
</dbReference>
<name>A1ZH20_MICM2</name>
<dbReference type="Pfam" id="PF07228">
    <property type="entry name" value="SpoIIE"/>
    <property type="match status" value="1"/>
</dbReference>
<dbReference type="Gene3D" id="3.60.40.10">
    <property type="entry name" value="PPM-type phosphatase domain"/>
    <property type="match status" value="1"/>
</dbReference>
<dbReference type="GO" id="GO:0004674">
    <property type="term" value="F:protein serine/threonine kinase activity"/>
    <property type="evidence" value="ECO:0007669"/>
    <property type="project" value="UniProtKB-KW"/>
</dbReference>
<keyword evidence="2" id="KW-1133">Transmembrane helix</keyword>
<proteinExistence type="predicted"/>
<dbReference type="SMART" id="SM00065">
    <property type="entry name" value="GAF"/>
    <property type="match status" value="1"/>
</dbReference>
<dbReference type="Proteomes" id="UP000004095">
    <property type="component" value="Unassembled WGS sequence"/>
</dbReference>
<sequence length="800" mass="91522">MTKWLQILLFILVIMLSGHWVKAQTPTTDHWKKVKADKKGTLWVIYTNNEPFIKAELQGQPTGLEPDIIRAFVRFIKSRYQIDLQLRWKKFKQFKDCYKAIKQMKAGVIACAGFSITDQRKRELQFSKAYMPDIEILISSHNVPVFEDITSFNKYLPQLKIITIRNTTFEQNLKDLIKTRAFTNLSYSYIPSGEIMRDSCVNKDNFLAYTQLPNYIMMLQQGKLVQRQRLFNVVREGLALALPLKSDWKQPLDTFFAQPASKQLIKNIINKHFGNFATDLIIDAQKNRDDTHRENQMVSMEQKFQELLIQKTKEQLKSEKLQTRIALLALAALIVLFSVLGWFLYNREKIKKIARQELARKNAEIAAQAASIKESYQKLELISDLGKLVIANLSIEDIIKTVYQQVLSLMPTEEFGIGIYDPVRKSLVYEVYFSKGKRMPVFSLPVSQSDRLTLKCFTLKQEIVLSDLPNEYTQYLDSLDAYEPQELLNSMICLPLIAGDQAIGIINVQHSAKNAYGSQHVSIFRNLANYAIIAIQNAKVFKQLESQKNDITASINYAKQIQDAMLPGIETMQAFLPNIFVLFKPRDIVSGDFYYFAANADKSKCVLAAIDCTGHGVPGAFMSLIGNDILNSIIEQEGIIDANLILDKLHTGVYTSLRQDSNSNRDGMDISLCVIDKATQTLQFAGAMSSLVYVQNGELKRLVGDKMPIGGEQRERNRQFQKQVLDISIPTTLYLYSDGYQDQFGGEHNRKFMAPRFRELLYSIHQTPVTEQKKNLESTLRHWQQNNDQLDDILVIGVKI</sequence>
<evidence type="ECO:0000259" key="4">
    <source>
        <dbReference type="SMART" id="SM00065"/>
    </source>
</evidence>
<evidence type="ECO:0000256" key="2">
    <source>
        <dbReference type="SAM" id="Phobius"/>
    </source>
</evidence>
<protein>
    <submittedName>
        <fullName evidence="5">Serine/threonine protein kinases</fullName>
    </submittedName>
</protein>
<dbReference type="RefSeq" id="WP_002695216.1">
    <property type="nucleotide sequence ID" value="NZ_AAWS01000007.1"/>
</dbReference>
<keyword evidence="5" id="KW-0418">Kinase</keyword>
<dbReference type="AlphaFoldDB" id="A1ZH20"/>
<dbReference type="InterPro" id="IPR036457">
    <property type="entry name" value="PPM-type-like_dom_sf"/>
</dbReference>
<organism evidence="5 6">
    <name type="scientific">Microscilla marina ATCC 23134</name>
    <dbReference type="NCBI Taxonomy" id="313606"/>
    <lineage>
        <taxon>Bacteria</taxon>
        <taxon>Pseudomonadati</taxon>
        <taxon>Bacteroidota</taxon>
        <taxon>Cytophagia</taxon>
        <taxon>Cytophagales</taxon>
        <taxon>Microscillaceae</taxon>
        <taxon>Microscilla</taxon>
    </lineage>
</organism>
<dbReference type="SUPFAM" id="SSF55781">
    <property type="entry name" value="GAF domain-like"/>
    <property type="match status" value="1"/>
</dbReference>
<feature type="domain" description="Solute-binding protein family 3/N-terminal" evidence="3">
    <location>
        <begin position="41"/>
        <end position="276"/>
    </location>
</feature>
<dbReference type="PANTHER" id="PTHR43156:SF9">
    <property type="entry name" value="HAMP DOMAIN-CONTAINING PROTEIN"/>
    <property type="match status" value="1"/>
</dbReference>
<dbReference type="PANTHER" id="PTHR43156">
    <property type="entry name" value="STAGE II SPORULATION PROTEIN E-RELATED"/>
    <property type="match status" value="1"/>
</dbReference>
<dbReference type="Pfam" id="PF00497">
    <property type="entry name" value="SBP_bac_3"/>
    <property type="match status" value="1"/>
</dbReference>
<keyword evidence="5" id="KW-0808">Transferase</keyword>
<dbReference type="eggNOG" id="COG2208">
    <property type="taxonomic scope" value="Bacteria"/>
</dbReference>
<dbReference type="Pfam" id="PF13185">
    <property type="entry name" value="GAF_2"/>
    <property type="match status" value="1"/>
</dbReference>